<dbReference type="PANTHER" id="PTHR33562">
    <property type="entry name" value="ATILLA, ISOFORM B-RELATED-RELATED"/>
    <property type="match status" value="1"/>
</dbReference>
<feature type="signal peptide" evidence="9">
    <location>
        <begin position="1"/>
        <end position="26"/>
    </location>
</feature>
<evidence type="ECO:0000313" key="11">
    <source>
        <dbReference type="Proteomes" id="UP001153636"/>
    </source>
</evidence>
<accession>A0A9P0CUW1</accession>
<keyword evidence="8" id="KW-0449">Lipoprotein</keyword>
<dbReference type="PANTHER" id="PTHR33562:SF29">
    <property type="entry name" value="PROTEIN SLEEPLESS"/>
    <property type="match status" value="1"/>
</dbReference>
<sequence length="154" mass="17459">MKQNMSFSSIVGLLFVFSIIMNTGLALVCFSCDSKHKDNSSCRDSFMEILEPYDELPKMVHCRDGTKNEKAVCLKIKYMKDANNKTEVQRSCELVPKTLKEGHCPDDLIDYGTMEYCGICDMEACNASPGVKTVFLTPVTMVFLTMVKKLYFKF</sequence>
<dbReference type="InterPro" id="IPR050975">
    <property type="entry name" value="Sleep_regulator"/>
</dbReference>
<evidence type="ECO:0000256" key="8">
    <source>
        <dbReference type="ARBA" id="ARBA00023288"/>
    </source>
</evidence>
<evidence type="ECO:0000256" key="5">
    <source>
        <dbReference type="ARBA" id="ARBA00022989"/>
    </source>
</evidence>
<proteinExistence type="predicted"/>
<gene>
    <name evidence="10" type="ORF">PSYICH_LOCUS7683</name>
</gene>
<dbReference type="GO" id="GO:0030431">
    <property type="term" value="P:sleep"/>
    <property type="evidence" value="ECO:0007669"/>
    <property type="project" value="InterPro"/>
</dbReference>
<feature type="chain" id="PRO_5040498662" description="Protein sleepless" evidence="9">
    <location>
        <begin position="27"/>
        <end position="154"/>
    </location>
</feature>
<organism evidence="10 11">
    <name type="scientific">Psylliodes chrysocephalus</name>
    <dbReference type="NCBI Taxonomy" id="3402493"/>
    <lineage>
        <taxon>Eukaryota</taxon>
        <taxon>Metazoa</taxon>
        <taxon>Ecdysozoa</taxon>
        <taxon>Arthropoda</taxon>
        <taxon>Hexapoda</taxon>
        <taxon>Insecta</taxon>
        <taxon>Pterygota</taxon>
        <taxon>Neoptera</taxon>
        <taxon>Endopterygota</taxon>
        <taxon>Coleoptera</taxon>
        <taxon>Polyphaga</taxon>
        <taxon>Cucujiformia</taxon>
        <taxon>Chrysomeloidea</taxon>
        <taxon>Chrysomelidae</taxon>
        <taxon>Galerucinae</taxon>
        <taxon>Alticini</taxon>
        <taxon>Psylliodes</taxon>
    </lineage>
</organism>
<evidence type="ECO:0000256" key="7">
    <source>
        <dbReference type="ARBA" id="ARBA00023180"/>
    </source>
</evidence>
<keyword evidence="6" id="KW-0472">Membrane</keyword>
<keyword evidence="3" id="KW-0812">Transmembrane</keyword>
<evidence type="ECO:0000256" key="6">
    <source>
        <dbReference type="ARBA" id="ARBA00023136"/>
    </source>
</evidence>
<dbReference type="EMBL" id="OV651814">
    <property type="protein sequence ID" value="CAH1106545.1"/>
    <property type="molecule type" value="Genomic_DNA"/>
</dbReference>
<protein>
    <recommendedName>
        <fullName evidence="12">Protein sleepless</fullName>
    </recommendedName>
</protein>
<comment type="subcellular location">
    <subcellularLocation>
        <location evidence="1">Membrane</location>
        <topology evidence="1">Lipid-anchor</topology>
        <topology evidence="1">GPI-anchor</topology>
    </subcellularLocation>
</comment>
<dbReference type="Pfam" id="PF17064">
    <property type="entry name" value="QVR"/>
    <property type="match status" value="1"/>
</dbReference>
<dbReference type="GO" id="GO:0098552">
    <property type="term" value="C:side of membrane"/>
    <property type="evidence" value="ECO:0007669"/>
    <property type="project" value="UniProtKB-KW"/>
</dbReference>
<dbReference type="AlphaFoldDB" id="A0A9P0CUW1"/>
<keyword evidence="2" id="KW-0336">GPI-anchor</keyword>
<keyword evidence="5" id="KW-1133">Transmembrane helix</keyword>
<dbReference type="GO" id="GO:0032222">
    <property type="term" value="P:regulation of synaptic transmission, cholinergic"/>
    <property type="evidence" value="ECO:0007669"/>
    <property type="project" value="InterPro"/>
</dbReference>
<evidence type="ECO:0000313" key="10">
    <source>
        <dbReference type="EMBL" id="CAH1106545.1"/>
    </source>
</evidence>
<evidence type="ECO:0008006" key="12">
    <source>
        <dbReference type="Google" id="ProtNLM"/>
    </source>
</evidence>
<evidence type="ECO:0000256" key="4">
    <source>
        <dbReference type="ARBA" id="ARBA00022729"/>
    </source>
</evidence>
<evidence type="ECO:0000256" key="2">
    <source>
        <dbReference type="ARBA" id="ARBA00022622"/>
    </source>
</evidence>
<evidence type="ECO:0000256" key="3">
    <source>
        <dbReference type="ARBA" id="ARBA00022692"/>
    </source>
</evidence>
<evidence type="ECO:0000256" key="9">
    <source>
        <dbReference type="SAM" id="SignalP"/>
    </source>
</evidence>
<evidence type="ECO:0000256" key="1">
    <source>
        <dbReference type="ARBA" id="ARBA00004589"/>
    </source>
</evidence>
<keyword evidence="4 9" id="KW-0732">Signal</keyword>
<reference evidence="10" key="1">
    <citation type="submission" date="2022-01" db="EMBL/GenBank/DDBJ databases">
        <authorList>
            <person name="King R."/>
        </authorList>
    </citation>
    <scope>NUCLEOTIDE SEQUENCE</scope>
</reference>
<dbReference type="InterPro" id="IPR031424">
    <property type="entry name" value="QVR-like"/>
</dbReference>
<keyword evidence="7" id="KW-0325">Glycoprotein</keyword>
<name>A0A9P0CUW1_9CUCU</name>
<dbReference type="Proteomes" id="UP001153636">
    <property type="component" value="Chromosome 2"/>
</dbReference>
<keyword evidence="11" id="KW-1185">Reference proteome</keyword>